<dbReference type="Proteomes" id="UP000050509">
    <property type="component" value="Unassembled WGS sequence"/>
</dbReference>
<dbReference type="AlphaFoldDB" id="A0A0P9HHP9"/>
<protein>
    <submittedName>
        <fullName evidence="1">Uncharacterized protein</fullName>
    </submittedName>
</protein>
<comment type="caution">
    <text evidence="1">The sequence shown here is derived from an EMBL/GenBank/DDBJ whole genome shotgun (WGS) entry which is preliminary data.</text>
</comment>
<reference evidence="1 2" key="1">
    <citation type="submission" date="2015-09" db="EMBL/GenBank/DDBJ databases">
        <title>Draft genome sequence of Kouleothrix aurantiaca JCM 19913.</title>
        <authorList>
            <person name="Hemp J."/>
        </authorList>
    </citation>
    <scope>NUCLEOTIDE SEQUENCE [LARGE SCALE GENOMIC DNA]</scope>
    <source>
        <strain evidence="1 2">COM-B</strain>
    </source>
</reference>
<proteinExistence type="predicted"/>
<gene>
    <name evidence="1" type="ORF">SE17_04385</name>
</gene>
<accession>A0A0P9HHP9</accession>
<evidence type="ECO:0000313" key="2">
    <source>
        <dbReference type="Proteomes" id="UP000050509"/>
    </source>
</evidence>
<organism evidence="1 2">
    <name type="scientific">Kouleothrix aurantiaca</name>
    <dbReference type="NCBI Taxonomy" id="186479"/>
    <lineage>
        <taxon>Bacteria</taxon>
        <taxon>Bacillati</taxon>
        <taxon>Chloroflexota</taxon>
        <taxon>Chloroflexia</taxon>
        <taxon>Chloroflexales</taxon>
        <taxon>Roseiflexineae</taxon>
        <taxon>Roseiflexaceae</taxon>
        <taxon>Kouleothrix</taxon>
    </lineage>
</organism>
<evidence type="ECO:0000313" key="1">
    <source>
        <dbReference type="EMBL" id="KPV54339.1"/>
    </source>
</evidence>
<name>A0A0P9HHP9_9CHLR</name>
<dbReference type="EMBL" id="LJCR01000072">
    <property type="protein sequence ID" value="KPV54339.1"/>
    <property type="molecule type" value="Genomic_DNA"/>
</dbReference>
<keyword evidence="2" id="KW-1185">Reference proteome</keyword>
<sequence length="212" mass="22852">MTNAVSFVRGQMVGVIIGTAMRVGQVESVTPSGQVVLRDGSRFSKDGQRINGTPEQRQERIERLTDELVARYEAIDPVFAAARRCERQHRLLAKIDWARVPTDAVNRIWDELRAAGVVAPNAAGGGAWEQLVHDDTVLDAVRGVARAVLADRPDLADAFVPLAARRAAIVPALRAARQASDGPLARLPDDEATLAYLVDCVLGLGFLPAQQG</sequence>